<evidence type="ECO:0000313" key="3">
    <source>
        <dbReference type="Proteomes" id="UP000478052"/>
    </source>
</evidence>
<proteinExistence type="predicted"/>
<gene>
    <name evidence="2" type="ORF">FWK35_00009515</name>
</gene>
<dbReference type="Pfam" id="PF10551">
    <property type="entry name" value="MULE"/>
    <property type="match status" value="1"/>
</dbReference>
<name>A0A6G0YVN6_APHCR</name>
<dbReference type="AlphaFoldDB" id="A0A6G0YVN6"/>
<dbReference type="InterPro" id="IPR018289">
    <property type="entry name" value="MULE_transposase_dom"/>
</dbReference>
<dbReference type="Proteomes" id="UP000478052">
    <property type="component" value="Unassembled WGS sequence"/>
</dbReference>
<dbReference type="PANTHER" id="PTHR35385">
    <property type="entry name" value="PROTEIN B, PUTATIVE-RELATED-RELATED"/>
    <property type="match status" value="1"/>
</dbReference>
<protein>
    <submittedName>
        <fullName evidence="2">SWIM-type domain-containing protein</fullName>
    </submittedName>
</protein>
<sequence>EATWAVLIVTPIMERAQKLECSQEIIFIDSTSSVDVTTGAIPLAILIHNGESKESYTNAFNLLQNNFPFCFGGNSSPMIFMSDDSRAEKNSLHSVWASAKQFLCHFHMAQAEWRNHETNNNAEASIRVIKDILLNRTKA</sequence>
<dbReference type="OrthoDB" id="1902038at2759"/>
<evidence type="ECO:0000259" key="1">
    <source>
        <dbReference type="Pfam" id="PF10551"/>
    </source>
</evidence>
<feature type="non-terminal residue" evidence="2">
    <location>
        <position position="1"/>
    </location>
</feature>
<dbReference type="PANTHER" id="PTHR35385:SF2">
    <property type="entry name" value="PROTEIN B, PUTATIVE-RELATED"/>
    <property type="match status" value="1"/>
</dbReference>
<accession>A0A6G0YVN6</accession>
<comment type="caution">
    <text evidence="2">The sequence shown here is derived from an EMBL/GenBank/DDBJ whole genome shotgun (WGS) entry which is preliminary data.</text>
</comment>
<reference evidence="2 3" key="1">
    <citation type="submission" date="2019-08" db="EMBL/GenBank/DDBJ databases">
        <title>Whole genome of Aphis craccivora.</title>
        <authorList>
            <person name="Voronova N.V."/>
            <person name="Shulinski R.S."/>
            <person name="Bandarenka Y.V."/>
            <person name="Zhorov D.G."/>
            <person name="Warner D."/>
        </authorList>
    </citation>
    <scope>NUCLEOTIDE SEQUENCE [LARGE SCALE GENOMIC DNA]</scope>
    <source>
        <strain evidence="2">180601</strain>
        <tissue evidence="2">Whole Body</tissue>
    </source>
</reference>
<keyword evidence="3" id="KW-1185">Reference proteome</keyword>
<evidence type="ECO:0000313" key="2">
    <source>
        <dbReference type="EMBL" id="KAF0761911.1"/>
    </source>
</evidence>
<dbReference type="EMBL" id="VUJU01002268">
    <property type="protein sequence ID" value="KAF0761911.1"/>
    <property type="molecule type" value="Genomic_DNA"/>
</dbReference>
<feature type="domain" description="MULE transposase" evidence="1">
    <location>
        <begin position="32"/>
        <end position="110"/>
    </location>
</feature>
<organism evidence="2 3">
    <name type="scientific">Aphis craccivora</name>
    <name type="common">Cowpea aphid</name>
    <dbReference type="NCBI Taxonomy" id="307492"/>
    <lineage>
        <taxon>Eukaryota</taxon>
        <taxon>Metazoa</taxon>
        <taxon>Ecdysozoa</taxon>
        <taxon>Arthropoda</taxon>
        <taxon>Hexapoda</taxon>
        <taxon>Insecta</taxon>
        <taxon>Pterygota</taxon>
        <taxon>Neoptera</taxon>
        <taxon>Paraneoptera</taxon>
        <taxon>Hemiptera</taxon>
        <taxon>Sternorrhyncha</taxon>
        <taxon>Aphidomorpha</taxon>
        <taxon>Aphidoidea</taxon>
        <taxon>Aphididae</taxon>
        <taxon>Aphidini</taxon>
        <taxon>Aphis</taxon>
        <taxon>Aphis</taxon>
    </lineage>
</organism>